<gene>
    <name evidence="3" type="ORF">PEDI_53470</name>
</gene>
<dbReference type="Proteomes" id="UP001310022">
    <property type="component" value="Unassembled WGS sequence"/>
</dbReference>
<reference evidence="3 4" key="1">
    <citation type="submission" date="2021-12" db="EMBL/GenBank/DDBJ databases">
        <title>Genome sequencing of bacteria with rrn-lacking chromosome and rrn-plasmid.</title>
        <authorList>
            <person name="Anda M."/>
            <person name="Iwasaki W."/>
        </authorList>
    </citation>
    <scope>NUCLEOTIDE SEQUENCE [LARGE SCALE GENOMIC DNA]</scope>
    <source>
        <strain evidence="3 4">NBRC 15940</strain>
    </source>
</reference>
<dbReference type="InterPro" id="IPR038765">
    <property type="entry name" value="Papain-like_cys_pep_sf"/>
</dbReference>
<evidence type="ECO:0008006" key="5">
    <source>
        <dbReference type="Google" id="ProtNLM"/>
    </source>
</evidence>
<evidence type="ECO:0000259" key="1">
    <source>
        <dbReference type="Pfam" id="PF01471"/>
    </source>
</evidence>
<organism evidence="3 4">
    <name type="scientific">Persicobacter diffluens</name>
    <dbReference type="NCBI Taxonomy" id="981"/>
    <lineage>
        <taxon>Bacteria</taxon>
        <taxon>Pseudomonadati</taxon>
        <taxon>Bacteroidota</taxon>
        <taxon>Cytophagia</taxon>
        <taxon>Cytophagales</taxon>
        <taxon>Persicobacteraceae</taxon>
        <taxon>Persicobacter</taxon>
    </lineage>
</organism>
<evidence type="ECO:0000313" key="3">
    <source>
        <dbReference type="EMBL" id="GJM64795.1"/>
    </source>
</evidence>
<evidence type="ECO:0000313" key="4">
    <source>
        <dbReference type="Proteomes" id="UP001310022"/>
    </source>
</evidence>
<feature type="domain" description="Peptidase C51" evidence="2">
    <location>
        <begin position="42"/>
        <end position="107"/>
    </location>
</feature>
<dbReference type="Pfam" id="PF01471">
    <property type="entry name" value="PG_binding_1"/>
    <property type="match status" value="1"/>
</dbReference>
<dbReference type="AlphaFoldDB" id="A0AAN5AM83"/>
<dbReference type="SUPFAM" id="SSF47090">
    <property type="entry name" value="PGBD-like"/>
    <property type="match status" value="1"/>
</dbReference>
<dbReference type="Pfam" id="PF05257">
    <property type="entry name" value="CHAP"/>
    <property type="match status" value="1"/>
</dbReference>
<accession>A0AAN5AM83</accession>
<dbReference type="InterPro" id="IPR013423">
    <property type="entry name" value="CHP02594"/>
</dbReference>
<dbReference type="Gene3D" id="3.90.1720.10">
    <property type="entry name" value="endopeptidase domain like (from Nostoc punctiforme)"/>
    <property type="match status" value="1"/>
</dbReference>
<feature type="domain" description="Peptidoglycan binding-like" evidence="1">
    <location>
        <begin position="159"/>
        <end position="215"/>
    </location>
</feature>
<proteinExistence type="predicted"/>
<dbReference type="InterPro" id="IPR002477">
    <property type="entry name" value="Peptidoglycan-bd-like"/>
</dbReference>
<keyword evidence="4" id="KW-1185">Reference proteome</keyword>
<name>A0AAN5AM83_9BACT</name>
<dbReference type="InterPro" id="IPR036366">
    <property type="entry name" value="PGBDSf"/>
</dbReference>
<comment type="caution">
    <text evidence="3">The sequence shown here is derived from an EMBL/GenBank/DDBJ whole genome shotgun (WGS) entry which is preliminary data.</text>
</comment>
<dbReference type="RefSeq" id="WP_338239847.1">
    <property type="nucleotide sequence ID" value="NZ_BQKE01000007.1"/>
</dbReference>
<dbReference type="SUPFAM" id="SSF54001">
    <property type="entry name" value="Cysteine proteinases"/>
    <property type="match status" value="1"/>
</dbReference>
<sequence length="221" mass="25186">MNQLLQIAFAELGIKEIPGVSHHERILEYARSSGFGKQVDRDEIPWCSIFMNWCCQEARLQRSHQMNARSWLQVGLPVDDPVPGDVVIFWRESPASWKGHVGLFLGFSKNLQEVFTLGGNQDNSVSVRSYQHEQVLGFRRLGQDGVLVVPDEELKEGSRGPAVMQLQRLLNFFGFYCGYEDGIFGRRTLEQLQKLQTQTGLQVTGHYTQATQDILKEMLLE</sequence>
<evidence type="ECO:0000259" key="2">
    <source>
        <dbReference type="Pfam" id="PF05257"/>
    </source>
</evidence>
<dbReference type="InterPro" id="IPR007921">
    <property type="entry name" value="CHAP_dom"/>
</dbReference>
<protein>
    <recommendedName>
        <fullName evidence="5">TIGR02594 family protein</fullName>
    </recommendedName>
</protein>
<dbReference type="Gene3D" id="1.10.101.10">
    <property type="entry name" value="PGBD-like superfamily/PGBD"/>
    <property type="match status" value="1"/>
</dbReference>
<dbReference type="EMBL" id="BQKE01000007">
    <property type="protein sequence ID" value="GJM64795.1"/>
    <property type="molecule type" value="Genomic_DNA"/>
</dbReference>
<dbReference type="InterPro" id="IPR036365">
    <property type="entry name" value="PGBD-like_sf"/>
</dbReference>
<dbReference type="NCBIfam" id="TIGR02594">
    <property type="entry name" value="TIGR02594 family protein"/>
    <property type="match status" value="1"/>
</dbReference>